<dbReference type="AlphaFoldDB" id="A0A9W8RL51"/>
<keyword evidence="2" id="KW-1185">Reference proteome</keyword>
<evidence type="ECO:0000313" key="1">
    <source>
        <dbReference type="EMBL" id="KAJ4247445.1"/>
    </source>
</evidence>
<proteinExistence type="predicted"/>
<dbReference type="Proteomes" id="UP001152049">
    <property type="component" value="Unassembled WGS sequence"/>
</dbReference>
<dbReference type="OrthoDB" id="4898680at2759"/>
<gene>
    <name evidence="1" type="ORF">NW762_013120</name>
</gene>
<accession>A0A9W8RL51</accession>
<evidence type="ECO:0000313" key="2">
    <source>
        <dbReference type="Proteomes" id="UP001152049"/>
    </source>
</evidence>
<dbReference type="EMBL" id="JAOQAZ010000039">
    <property type="protein sequence ID" value="KAJ4247445.1"/>
    <property type="molecule type" value="Genomic_DNA"/>
</dbReference>
<organism evidence="1 2">
    <name type="scientific">Fusarium torreyae</name>
    <dbReference type="NCBI Taxonomy" id="1237075"/>
    <lineage>
        <taxon>Eukaryota</taxon>
        <taxon>Fungi</taxon>
        <taxon>Dikarya</taxon>
        <taxon>Ascomycota</taxon>
        <taxon>Pezizomycotina</taxon>
        <taxon>Sordariomycetes</taxon>
        <taxon>Hypocreomycetidae</taxon>
        <taxon>Hypocreales</taxon>
        <taxon>Nectriaceae</taxon>
        <taxon>Fusarium</taxon>
    </lineage>
</organism>
<name>A0A9W8RL51_9HYPO</name>
<protein>
    <submittedName>
        <fullName evidence="1">Uncharacterized protein</fullName>
    </submittedName>
</protein>
<comment type="caution">
    <text evidence="1">The sequence shown here is derived from an EMBL/GenBank/DDBJ whole genome shotgun (WGS) entry which is preliminary data.</text>
</comment>
<sequence length="129" mass="14417">MLSPRATPRYLRLSRSSILQDLAVLTTEIEKGTIAAAGDPNHGLLAKAAQTIHRFLDLILSDESSSQLRSIPPVPEQPPNEVVWEQQFGQEFLESEFSFWQGISDHPSLEGHYPLPEGEGVDELYFSEL</sequence>
<reference evidence="1" key="1">
    <citation type="submission" date="2022-09" db="EMBL/GenBank/DDBJ databases">
        <title>Fusarium specimens isolated from Avocado Roots.</title>
        <authorList>
            <person name="Stajich J."/>
            <person name="Roper C."/>
            <person name="Heimlech-Rivalta G."/>
        </authorList>
    </citation>
    <scope>NUCLEOTIDE SEQUENCE</scope>
    <source>
        <strain evidence="1">CF00136</strain>
    </source>
</reference>